<reference evidence="2 3" key="1">
    <citation type="journal article" date="2018" name="Front. Microbiol.">
        <title>Genome-Wide Analysis of Corynespora cassiicola Leaf Fall Disease Putative Effectors.</title>
        <authorList>
            <person name="Lopez D."/>
            <person name="Ribeiro S."/>
            <person name="Label P."/>
            <person name="Fumanal B."/>
            <person name="Venisse J.S."/>
            <person name="Kohler A."/>
            <person name="de Oliveira R.R."/>
            <person name="Labutti K."/>
            <person name="Lipzen A."/>
            <person name="Lail K."/>
            <person name="Bauer D."/>
            <person name="Ohm R.A."/>
            <person name="Barry K.W."/>
            <person name="Spatafora J."/>
            <person name="Grigoriev I.V."/>
            <person name="Martin F.M."/>
            <person name="Pujade-Renaud V."/>
        </authorList>
    </citation>
    <scope>NUCLEOTIDE SEQUENCE [LARGE SCALE GENOMIC DNA]</scope>
    <source>
        <strain evidence="2 3">Philippines</strain>
    </source>
</reference>
<dbReference type="EMBL" id="KZ678130">
    <property type="protein sequence ID" value="PSN72013.1"/>
    <property type="molecule type" value="Genomic_DNA"/>
</dbReference>
<dbReference type="Proteomes" id="UP000240883">
    <property type="component" value="Unassembled WGS sequence"/>
</dbReference>
<evidence type="ECO:0000256" key="1">
    <source>
        <dbReference type="SAM" id="MobiDB-lite"/>
    </source>
</evidence>
<feature type="region of interest" description="Disordered" evidence="1">
    <location>
        <begin position="160"/>
        <end position="200"/>
    </location>
</feature>
<accession>A0A2T2P314</accession>
<feature type="compositionally biased region" description="Basic and acidic residues" evidence="1">
    <location>
        <begin position="36"/>
        <end position="48"/>
    </location>
</feature>
<proteinExistence type="predicted"/>
<evidence type="ECO:0000313" key="3">
    <source>
        <dbReference type="Proteomes" id="UP000240883"/>
    </source>
</evidence>
<feature type="region of interest" description="Disordered" evidence="1">
    <location>
        <begin position="25"/>
        <end position="50"/>
    </location>
</feature>
<name>A0A2T2P314_CORCC</name>
<evidence type="ECO:0000313" key="2">
    <source>
        <dbReference type="EMBL" id="PSN72013.1"/>
    </source>
</evidence>
<protein>
    <submittedName>
        <fullName evidence="2">Uncharacterized protein</fullName>
    </submittedName>
</protein>
<keyword evidence="3" id="KW-1185">Reference proteome</keyword>
<sequence>MIDGGITRVMMVVIGPVAWLLKGKRHDSRRVPRARPMGEGERGDRSERTASVQGRVTLEVFGRAPSSHARALGCAGHEAHARADAAGAPWYMAEGDVGAGHGSGQREWAGEAHAAIRTGVHDLSSARWAIQPCGQLKPCRSALSRGRRRRSSLVAAAWTGGQEGSGRPRVAQGGRRQTVAGRGRHGRRGSSRGALVARSV</sequence>
<organism evidence="2 3">
    <name type="scientific">Corynespora cassiicola Philippines</name>
    <dbReference type="NCBI Taxonomy" id="1448308"/>
    <lineage>
        <taxon>Eukaryota</taxon>
        <taxon>Fungi</taxon>
        <taxon>Dikarya</taxon>
        <taxon>Ascomycota</taxon>
        <taxon>Pezizomycotina</taxon>
        <taxon>Dothideomycetes</taxon>
        <taxon>Pleosporomycetidae</taxon>
        <taxon>Pleosporales</taxon>
        <taxon>Corynesporascaceae</taxon>
        <taxon>Corynespora</taxon>
    </lineage>
</organism>
<dbReference type="AlphaFoldDB" id="A0A2T2P314"/>
<gene>
    <name evidence="2" type="ORF">BS50DRAFT_241229</name>
</gene>